<evidence type="ECO:0000256" key="1">
    <source>
        <dbReference type="SAM" id="MobiDB-lite"/>
    </source>
</evidence>
<name>A0A2T3IEE5_9GAMM</name>
<feature type="chain" id="PRO_5015760703" evidence="2">
    <location>
        <begin position="21"/>
        <end position="252"/>
    </location>
</feature>
<accession>A0A2T3IEE5</accession>
<dbReference type="Proteomes" id="UP000240254">
    <property type="component" value="Unassembled WGS sequence"/>
</dbReference>
<dbReference type="EMBL" id="PYMK01000044">
    <property type="protein sequence ID" value="PSU21751.1"/>
    <property type="molecule type" value="Genomic_DNA"/>
</dbReference>
<keyword evidence="2" id="KW-0732">Signal</keyword>
<dbReference type="RefSeq" id="WP_065176742.1">
    <property type="nucleotide sequence ID" value="NZ_LZFA01000027.1"/>
</dbReference>
<evidence type="ECO:0000256" key="2">
    <source>
        <dbReference type="SAM" id="SignalP"/>
    </source>
</evidence>
<reference evidence="3 4" key="1">
    <citation type="submission" date="2018-03" db="EMBL/GenBank/DDBJ databases">
        <title>Whole genome sequencing of Histamine producing bacteria.</title>
        <authorList>
            <person name="Butler K."/>
        </authorList>
    </citation>
    <scope>NUCLEOTIDE SEQUENCE [LARGE SCALE GENOMIC DNA]</scope>
    <source>
        <strain evidence="3 4">BS2</strain>
    </source>
</reference>
<comment type="caution">
    <text evidence="3">The sequence shown here is derived from an EMBL/GenBank/DDBJ whole genome shotgun (WGS) entry which is preliminary data.</text>
</comment>
<feature type="region of interest" description="Disordered" evidence="1">
    <location>
        <begin position="25"/>
        <end position="54"/>
    </location>
</feature>
<feature type="signal peptide" evidence="2">
    <location>
        <begin position="1"/>
        <end position="20"/>
    </location>
</feature>
<protein>
    <submittedName>
        <fullName evidence="3">Uncharacterized protein</fullName>
    </submittedName>
</protein>
<sequence length="252" mass="27473">MKMNKSSLVLLAVLPLIGCGGGSGDSNSDNSVTTPPVVDQDPNAGLDPDKTPDMGVCSPNSSLDGELPDIGVMPEYNVVVEISKILNVDINIVEYVCERAECNVKWGDVLVKGGSTLTNVNKGTIEHEKFVEFTRVSGGIADKTGGGASIGYWLPSENMQVNVAATESEVTYSKTKHGVLVDATHTIDFEKFNQNLQLGKTMSFNSSGWVQYRYTHRPVYSRRSVNWDFSNTYYKNLAEMLNSAHLQGLNIK</sequence>
<evidence type="ECO:0000313" key="3">
    <source>
        <dbReference type="EMBL" id="PSU21751.1"/>
    </source>
</evidence>
<evidence type="ECO:0000313" key="4">
    <source>
        <dbReference type="Proteomes" id="UP000240254"/>
    </source>
</evidence>
<proteinExistence type="predicted"/>
<organism evidence="3 4">
    <name type="scientific">Photobacterium aquimaris</name>
    <dbReference type="NCBI Taxonomy" id="512643"/>
    <lineage>
        <taxon>Bacteria</taxon>
        <taxon>Pseudomonadati</taxon>
        <taxon>Pseudomonadota</taxon>
        <taxon>Gammaproteobacteria</taxon>
        <taxon>Vibrionales</taxon>
        <taxon>Vibrionaceae</taxon>
        <taxon>Photobacterium</taxon>
    </lineage>
</organism>
<gene>
    <name evidence="3" type="ORF">CTM88_20675</name>
</gene>
<dbReference type="AlphaFoldDB" id="A0A2T3IEE5"/>